<dbReference type="PANTHER" id="PTHR37984:SF5">
    <property type="entry name" value="PROTEIN NYNRIN-LIKE"/>
    <property type="match status" value="1"/>
</dbReference>
<accession>A0A6L2P415</accession>
<evidence type="ECO:0000313" key="2">
    <source>
        <dbReference type="EMBL" id="GEU93191.1"/>
    </source>
</evidence>
<dbReference type="InterPro" id="IPR043128">
    <property type="entry name" value="Rev_trsase/Diguanyl_cyclase"/>
</dbReference>
<reference evidence="2" key="1">
    <citation type="journal article" date="2019" name="Sci. Rep.">
        <title>Draft genome of Tanacetum cinerariifolium, the natural source of mosquito coil.</title>
        <authorList>
            <person name="Yamashiro T."/>
            <person name="Shiraishi A."/>
            <person name="Satake H."/>
            <person name="Nakayama K."/>
        </authorList>
    </citation>
    <scope>NUCLEOTIDE SEQUENCE</scope>
</reference>
<dbReference type="InterPro" id="IPR043502">
    <property type="entry name" value="DNA/RNA_pol_sf"/>
</dbReference>
<sequence>MIETLQPNRASHPVLSLLLSTRNLVALKAEMAKINKNLMRVLQVSQQVKAVTPSCETCGGPHSFNDCPVTVGNTQNVYAVGAYQVERETEATKDTVHPTNNGSTEDVQPPVVPTKSPILNSEPVVAPIIEPVAPPFLADFVVVDFDADPRVPLILGKSFLKTKRALIDVFEGELTLHVGKEAITFNLDHSSRYSANYNDMTENQINVIDMACKEYSQEISDFLLEEVDAFLALEYDPTSSEVDQSYVELKDLPPHLEYTFLEGDDKLPVIIAKDFSVEEKTALITVLKSNKQAIAWKLSDIKGIDPEFCTYKILMEEDFEPAVQHQRRVNPKIHDVIKNEVLKLLDAGLIYPIPDSPWKTMEVFMDDFSVFKNSFQTCLSHLERMLKRCEDTNLCLNWKKGHFMVKEGIVLGHKIFKNRIKVDKAKVDVIAKLPYPTTVKGIRSFLSHASFYRRFIQDFSKIARPMTILRQRQEKYFRLIHYAIKTMTEAESNYTIAEKEMDHFALKYLFSKKHSKARLLRWVLLLQEFTFKVIDTKGAENLVVDHLSRLENPHQNVLDPKAINESFPLETLNLVSTRGNSSTPWFDYFVNYHAGNFVVKGMPSQQKSVYRARKPLTSLRLATLDLLGDIMAKTTQPIRFGTPRAIIRDRGTHFCNDQFAKVMLKFGVTHRLATP</sequence>
<dbReference type="Gene3D" id="3.30.70.270">
    <property type="match status" value="2"/>
</dbReference>
<gene>
    <name evidence="2" type="ORF">Tci_065169</name>
</gene>
<comment type="caution">
    <text evidence="2">The sequence shown here is derived from an EMBL/GenBank/DDBJ whole genome shotgun (WGS) entry which is preliminary data.</text>
</comment>
<name>A0A6L2P415_TANCI</name>
<evidence type="ECO:0008006" key="3">
    <source>
        <dbReference type="Google" id="ProtNLM"/>
    </source>
</evidence>
<organism evidence="2">
    <name type="scientific">Tanacetum cinerariifolium</name>
    <name type="common">Dalmatian daisy</name>
    <name type="synonym">Chrysanthemum cinerariifolium</name>
    <dbReference type="NCBI Taxonomy" id="118510"/>
    <lineage>
        <taxon>Eukaryota</taxon>
        <taxon>Viridiplantae</taxon>
        <taxon>Streptophyta</taxon>
        <taxon>Embryophyta</taxon>
        <taxon>Tracheophyta</taxon>
        <taxon>Spermatophyta</taxon>
        <taxon>Magnoliopsida</taxon>
        <taxon>eudicotyledons</taxon>
        <taxon>Gunneridae</taxon>
        <taxon>Pentapetalae</taxon>
        <taxon>asterids</taxon>
        <taxon>campanulids</taxon>
        <taxon>Asterales</taxon>
        <taxon>Asteraceae</taxon>
        <taxon>Asteroideae</taxon>
        <taxon>Anthemideae</taxon>
        <taxon>Anthemidinae</taxon>
        <taxon>Tanacetum</taxon>
    </lineage>
</organism>
<dbReference type="EMBL" id="BKCJ010010797">
    <property type="protein sequence ID" value="GEU93191.1"/>
    <property type="molecule type" value="Genomic_DNA"/>
</dbReference>
<dbReference type="SUPFAM" id="SSF56672">
    <property type="entry name" value="DNA/RNA polymerases"/>
    <property type="match status" value="1"/>
</dbReference>
<evidence type="ECO:0000256" key="1">
    <source>
        <dbReference type="SAM" id="MobiDB-lite"/>
    </source>
</evidence>
<dbReference type="PANTHER" id="PTHR37984">
    <property type="entry name" value="PROTEIN CBG26694"/>
    <property type="match status" value="1"/>
</dbReference>
<feature type="region of interest" description="Disordered" evidence="1">
    <location>
        <begin position="89"/>
        <end position="111"/>
    </location>
</feature>
<dbReference type="InterPro" id="IPR050951">
    <property type="entry name" value="Retrovirus_Pol_polyprotein"/>
</dbReference>
<protein>
    <recommendedName>
        <fullName evidence="3">Reverse transcriptase domain-containing protein</fullName>
    </recommendedName>
</protein>
<proteinExistence type="predicted"/>
<dbReference type="AlphaFoldDB" id="A0A6L2P415"/>
<feature type="compositionally biased region" description="Polar residues" evidence="1">
    <location>
        <begin position="97"/>
        <end position="106"/>
    </location>
</feature>